<evidence type="ECO:0000256" key="2">
    <source>
        <dbReference type="ARBA" id="ARBA00005348"/>
    </source>
</evidence>
<dbReference type="PROSITE" id="PS50005">
    <property type="entry name" value="TPR"/>
    <property type="match status" value="2"/>
</dbReference>
<accession>A0A5C3QJE9</accession>
<dbReference type="GO" id="GO:0005778">
    <property type="term" value="C:peroxisomal membrane"/>
    <property type="evidence" value="ECO:0007669"/>
    <property type="project" value="TreeGrafter"/>
</dbReference>
<dbReference type="AlphaFoldDB" id="A0A5C3QJE9"/>
<dbReference type="InterPro" id="IPR019734">
    <property type="entry name" value="TPR_rpt"/>
</dbReference>
<feature type="repeat" description="TPR" evidence="6">
    <location>
        <begin position="491"/>
        <end position="524"/>
    </location>
</feature>
<evidence type="ECO:0000313" key="9">
    <source>
        <dbReference type="EMBL" id="TFL01468.1"/>
    </source>
</evidence>
<sequence length="639" mass="70416">MSFSALISGADCAVQQNPLSQVLKHTEGDRSVQQDRVGGPSSSRLQHLPGTSSTQPNEQDLANAQQFFQGPGAPQHMQHPGFAHGHHFNASEMSRLNAPMSQGPRQSQPTEQWRMDQPIHQGSSSWASEFQPGHVDHPQSTTSPLPQSQQHHQSQQMYGNTSYMMGGGNMGFRSYQMDGGGMMPQAAYVDKGKGKASEADFEAAFARITAAMSQPETSSARIVELKDDLDGLEEQMKQTNLDETKSEEEAKLDALLENTPNAGDTLEDMANWEAQFNEMMASQREEPDFDYGKDMQAAWDHNAAQDPITSGGTKFDDDGIPILTPYEFEKNNRYMDPSTSTRSALADAKALLEQGGSLSEAGLLLEAAIQKGELGEGGYETWILLGETRNMDEREEAGMKALLQGVELSKKANGNGAGMLSLAISFTNESYDRASFSTLLNWLRTRFPDHPIPEAAAKAVRSHSTWESHEQLTNVFIDLARKQHSEGVLDPDVQIALGVLFYTNQAYDRAKDCFEAALTVRPKDFLLWNRYGSCLSNGAKPEEALHAYREALNLRPTYTRAVYNVGVACLNIGAHKEAAEHFLSAITLQDSSGGSVQSDGLWFILRRALLLMDRTDLAGMAKAESRPDMDVFRREGFEF</sequence>
<evidence type="ECO:0000256" key="5">
    <source>
        <dbReference type="ARBA" id="ARBA00022803"/>
    </source>
</evidence>
<keyword evidence="7" id="KW-0175">Coiled coil</keyword>
<evidence type="ECO:0000256" key="7">
    <source>
        <dbReference type="SAM" id="Coils"/>
    </source>
</evidence>
<feature type="compositionally biased region" description="Polar residues" evidence="8">
    <location>
        <begin position="40"/>
        <end position="57"/>
    </location>
</feature>
<keyword evidence="3" id="KW-0963">Cytoplasm</keyword>
<dbReference type="SMART" id="SM00028">
    <property type="entry name" value="TPR"/>
    <property type="match status" value="3"/>
</dbReference>
<feature type="repeat" description="TPR" evidence="6">
    <location>
        <begin position="525"/>
        <end position="558"/>
    </location>
</feature>
<evidence type="ECO:0000256" key="1">
    <source>
        <dbReference type="ARBA" id="ARBA00004496"/>
    </source>
</evidence>
<protein>
    <submittedName>
        <fullName evidence="9">Peroxisome targeting signal receptor</fullName>
    </submittedName>
</protein>
<reference evidence="9 10" key="1">
    <citation type="journal article" date="2019" name="Nat. Ecol. Evol.">
        <title>Megaphylogeny resolves global patterns of mushroom evolution.</title>
        <authorList>
            <person name="Varga T."/>
            <person name="Krizsan K."/>
            <person name="Foldi C."/>
            <person name="Dima B."/>
            <person name="Sanchez-Garcia M."/>
            <person name="Sanchez-Ramirez S."/>
            <person name="Szollosi G.J."/>
            <person name="Szarkandi J.G."/>
            <person name="Papp V."/>
            <person name="Albert L."/>
            <person name="Andreopoulos W."/>
            <person name="Angelini C."/>
            <person name="Antonin V."/>
            <person name="Barry K.W."/>
            <person name="Bougher N.L."/>
            <person name="Buchanan P."/>
            <person name="Buyck B."/>
            <person name="Bense V."/>
            <person name="Catcheside P."/>
            <person name="Chovatia M."/>
            <person name="Cooper J."/>
            <person name="Damon W."/>
            <person name="Desjardin D."/>
            <person name="Finy P."/>
            <person name="Geml J."/>
            <person name="Haridas S."/>
            <person name="Hughes K."/>
            <person name="Justo A."/>
            <person name="Karasinski D."/>
            <person name="Kautmanova I."/>
            <person name="Kiss B."/>
            <person name="Kocsube S."/>
            <person name="Kotiranta H."/>
            <person name="LaButti K.M."/>
            <person name="Lechner B.E."/>
            <person name="Liimatainen K."/>
            <person name="Lipzen A."/>
            <person name="Lukacs Z."/>
            <person name="Mihaltcheva S."/>
            <person name="Morgado L.N."/>
            <person name="Niskanen T."/>
            <person name="Noordeloos M.E."/>
            <person name="Ohm R.A."/>
            <person name="Ortiz-Santana B."/>
            <person name="Ovrebo C."/>
            <person name="Racz N."/>
            <person name="Riley R."/>
            <person name="Savchenko A."/>
            <person name="Shiryaev A."/>
            <person name="Soop K."/>
            <person name="Spirin V."/>
            <person name="Szebenyi C."/>
            <person name="Tomsovsky M."/>
            <person name="Tulloss R.E."/>
            <person name="Uehling J."/>
            <person name="Grigoriev I.V."/>
            <person name="Vagvolgyi C."/>
            <person name="Papp T."/>
            <person name="Martin F.M."/>
            <person name="Miettinen O."/>
            <person name="Hibbett D.S."/>
            <person name="Nagy L.G."/>
        </authorList>
    </citation>
    <scope>NUCLEOTIDE SEQUENCE [LARGE SCALE GENOMIC DNA]</scope>
    <source>
        <strain evidence="9 10">CBS 309.79</strain>
    </source>
</reference>
<dbReference type="InterPro" id="IPR011990">
    <property type="entry name" value="TPR-like_helical_dom_sf"/>
</dbReference>
<dbReference type="Pfam" id="PF13432">
    <property type="entry name" value="TPR_16"/>
    <property type="match status" value="1"/>
</dbReference>
<dbReference type="GO" id="GO:0016560">
    <property type="term" value="P:protein import into peroxisome matrix, docking"/>
    <property type="evidence" value="ECO:0007669"/>
    <property type="project" value="TreeGrafter"/>
</dbReference>
<feature type="region of interest" description="Disordered" evidence="8">
    <location>
        <begin position="27"/>
        <end position="57"/>
    </location>
</feature>
<dbReference type="InterPro" id="IPR024111">
    <property type="entry name" value="PEX5/PEX5L"/>
</dbReference>
<proteinExistence type="inferred from homology"/>
<comment type="subcellular location">
    <subcellularLocation>
        <location evidence="1">Cytoplasm</location>
    </subcellularLocation>
</comment>
<dbReference type="GO" id="GO:0005829">
    <property type="term" value="C:cytosol"/>
    <property type="evidence" value="ECO:0007669"/>
    <property type="project" value="TreeGrafter"/>
</dbReference>
<name>A0A5C3QJE9_9AGAR</name>
<dbReference type="PANTHER" id="PTHR10130">
    <property type="entry name" value="PEROXISOMAL TARGETING SIGNAL 1 RECEPTOR PEX5"/>
    <property type="match status" value="1"/>
</dbReference>
<dbReference type="OrthoDB" id="10006023at2759"/>
<dbReference type="SUPFAM" id="SSF48452">
    <property type="entry name" value="TPR-like"/>
    <property type="match status" value="1"/>
</dbReference>
<keyword evidence="5 6" id="KW-0802">TPR repeat</keyword>
<dbReference type="Pfam" id="PF13181">
    <property type="entry name" value="TPR_8"/>
    <property type="match status" value="1"/>
</dbReference>
<keyword evidence="9" id="KW-0675">Receptor</keyword>
<keyword evidence="4" id="KW-0677">Repeat</keyword>
<evidence type="ECO:0000313" key="10">
    <source>
        <dbReference type="Proteomes" id="UP000305067"/>
    </source>
</evidence>
<dbReference type="GO" id="GO:0005052">
    <property type="term" value="F:peroxisome matrix targeting signal-1 binding"/>
    <property type="evidence" value="ECO:0007669"/>
    <property type="project" value="TreeGrafter"/>
</dbReference>
<dbReference type="Gene3D" id="1.25.40.10">
    <property type="entry name" value="Tetratricopeptide repeat domain"/>
    <property type="match status" value="1"/>
</dbReference>
<evidence type="ECO:0000256" key="3">
    <source>
        <dbReference type="ARBA" id="ARBA00022490"/>
    </source>
</evidence>
<dbReference type="EMBL" id="ML178825">
    <property type="protein sequence ID" value="TFL01468.1"/>
    <property type="molecule type" value="Genomic_DNA"/>
</dbReference>
<feature type="coiled-coil region" evidence="7">
    <location>
        <begin position="222"/>
        <end position="258"/>
    </location>
</feature>
<organism evidence="9 10">
    <name type="scientific">Pterulicium gracile</name>
    <dbReference type="NCBI Taxonomy" id="1884261"/>
    <lineage>
        <taxon>Eukaryota</taxon>
        <taxon>Fungi</taxon>
        <taxon>Dikarya</taxon>
        <taxon>Basidiomycota</taxon>
        <taxon>Agaricomycotina</taxon>
        <taxon>Agaricomycetes</taxon>
        <taxon>Agaricomycetidae</taxon>
        <taxon>Agaricales</taxon>
        <taxon>Pleurotineae</taxon>
        <taxon>Pterulaceae</taxon>
        <taxon>Pterulicium</taxon>
    </lineage>
</organism>
<evidence type="ECO:0000256" key="6">
    <source>
        <dbReference type="PROSITE-ProRule" id="PRU00339"/>
    </source>
</evidence>
<feature type="compositionally biased region" description="Low complexity" evidence="8">
    <location>
        <begin position="138"/>
        <end position="156"/>
    </location>
</feature>
<dbReference type="PANTHER" id="PTHR10130:SF9">
    <property type="entry name" value="PEROXISOMAL TARGETING SIGNAL RECEPTOR"/>
    <property type="match status" value="1"/>
</dbReference>
<evidence type="ECO:0000256" key="4">
    <source>
        <dbReference type="ARBA" id="ARBA00022737"/>
    </source>
</evidence>
<gene>
    <name evidence="9" type="ORF">BDV98DRAFT_650131</name>
</gene>
<comment type="similarity">
    <text evidence="2">Belongs to the peroxisomal targeting signal receptor family.</text>
</comment>
<evidence type="ECO:0000256" key="8">
    <source>
        <dbReference type="SAM" id="MobiDB-lite"/>
    </source>
</evidence>
<keyword evidence="10" id="KW-1185">Reference proteome</keyword>
<dbReference type="Proteomes" id="UP000305067">
    <property type="component" value="Unassembled WGS sequence"/>
</dbReference>
<feature type="region of interest" description="Disordered" evidence="8">
    <location>
        <begin position="118"/>
        <end position="162"/>
    </location>
</feature>
<dbReference type="STRING" id="1884261.A0A5C3QJE9"/>